<dbReference type="Pfam" id="PF01764">
    <property type="entry name" value="Lipase_3"/>
    <property type="match status" value="1"/>
</dbReference>
<evidence type="ECO:0000259" key="1">
    <source>
        <dbReference type="Pfam" id="PF01764"/>
    </source>
</evidence>
<evidence type="ECO:0000313" key="3">
    <source>
        <dbReference type="Proteomes" id="UP000013827"/>
    </source>
</evidence>
<keyword evidence="3" id="KW-1185">Reference proteome</keyword>
<dbReference type="Proteomes" id="UP000013827">
    <property type="component" value="Unassembled WGS sequence"/>
</dbReference>
<organism evidence="2 3">
    <name type="scientific">Emiliania huxleyi (strain CCMP1516)</name>
    <dbReference type="NCBI Taxonomy" id="280463"/>
    <lineage>
        <taxon>Eukaryota</taxon>
        <taxon>Haptista</taxon>
        <taxon>Haptophyta</taxon>
        <taxon>Prymnesiophyceae</taxon>
        <taxon>Isochrysidales</taxon>
        <taxon>Noelaerhabdaceae</taxon>
        <taxon>Emiliania</taxon>
    </lineage>
</organism>
<name>A0A0D3J128_EMIH1</name>
<dbReference type="eggNOG" id="KOG4569">
    <property type="taxonomic scope" value="Eukaryota"/>
</dbReference>
<dbReference type="Gene3D" id="3.40.50.1820">
    <property type="entry name" value="alpha/beta hydrolase"/>
    <property type="match status" value="1"/>
</dbReference>
<dbReference type="PANTHER" id="PTHR45856">
    <property type="entry name" value="ALPHA/BETA-HYDROLASES SUPERFAMILY PROTEIN"/>
    <property type="match status" value="1"/>
</dbReference>
<dbReference type="EnsemblProtists" id="EOD17213">
    <property type="protein sequence ID" value="EOD17213"/>
    <property type="gene ID" value="EMIHUDRAFT_244266"/>
</dbReference>
<sequence>MQFDSSTASRAFAFAIAAYNAPRVPPRNLRQARFGGARVIYLDAPEAAPASYDATLQAGYMPLAFIDAPDTGTQAELWVSCDEGEGREQKRVLAFRGTDFDRVQDLFTDLFVRQRQLPSAATFATCPAVAPYAHAGFFRAWLSVRDATHALLEETGDGALLITGHSLGGALAMLAARDLGPALASKMSIYTFGNPRVGDAALAEDTDAATRECEGPFRCIVEDDVVARLPRGKQANRIYDYRHAGTTALLEGGSVRLAKADGEDCPLAEVDPLYEGVFPPILNFGALRRSNLAEFAAEIGRLVRGRLVVAHLSKSYQGALSKLGGGES</sequence>
<dbReference type="InterPro" id="IPR051218">
    <property type="entry name" value="Sec_MonoDiacylglyc_Lipase"/>
</dbReference>
<dbReference type="KEGG" id="ehx:EMIHUDRAFT_244266"/>
<dbReference type="CDD" id="cd00519">
    <property type="entry name" value="Lipase_3"/>
    <property type="match status" value="1"/>
</dbReference>
<dbReference type="PaxDb" id="2903-EOD17213"/>
<accession>A0A0D3J128</accession>
<dbReference type="PANTHER" id="PTHR45856:SF11">
    <property type="entry name" value="FUNGAL LIPASE-LIKE DOMAIN-CONTAINING PROTEIN"/>
    <property type="match status" value="1"/>
</dbReference>
<evidence type="ECO:0000313" key="2">
    <source>
        <dbReference type="EnsemblProtists" id="EOD17213"/>
    </source>
</evidence>
<reference evidence="3" key="1">
    <citation type="journal article" date="2013" name="Nature">
        <title>Pan genome of the phytoplankton Emiliania underpins its global distribution.</title>
        <authorList>
            <person name="Read B.A."/>
            <person name="Kegel J."/>
            <person name="Klute M.J."/>
            <person name="Kuo A."/>
            <person name="Lefebvre S.C."/>
            <person name="Maumus F."/>
            <person name="Mayer C."/>
            <person name="Miller J."/>
            <person name="Monier A."/>
            <person name="Salamov A."/>
            <person name="Young J."/>
            <person name="Aguilar M."/>
            <person name="Claverie J.M."/>
            <person name="Frickenhaus S."/>
            <person name="Gonzalez K."/>
            <person name="Herman E.K."/>
            <person name="Lin Y.C."/>
            <person name="Napier J."/>
            <person name="Ogata H."/>
            <person name="Sarno A.F."/>
            <person name="Shmutz J."/>
            <person name="Schroeder D."/>
            <person name="de Vargas C."/>
            <person name="Verret F."/>
            <person name="von Dassow P."/>
            <person name="Valentin K."/>
            <person name="Van de Peer Y."/>
            <person name="Wheeler G."/>
            <person name="Dacks J.B."/>
            <person name="Delwiche C.F."/>
            <person name="Dyhrman S.T."/>
            <person name="Glockner G."/>
            <person name="John U."/>
            <person name="Richards T."/>
            <person name="Worden A.Z."/>
            <person name="Zhang X."/>
            <person name="Grigoriev I.V."/>
            <person name="Allen A.E."/>
            <person name="Bidle K."/>
            <person name="Borodovsky M."/>
            <person name="Bowler C."/>
            <person name="Brownlee C."/>
            <person name="Cock J.M."/>
            <person name="Elias M."/>
            <person name="Gladyshev V.N."/>
            <person name="Groth M."/>
            <person name="Guda C."/>
            <person name="Hadaegh A."/>
            <person name="Iglesias-Rodriguez M.D."/>
            <person name="Jenkins J."/>
            <person name="Jones B.M."/>
            <person name="Lawson T."/>
            <person name="Leese F."/>
            <person name="Lindquist E."/>
            <person name="Lobanov A."/>
            <person name="Lomsadze A."/>
            <person name="Malik S.B."/>
            <person name="Marsh M.E."/>
            <person name="Mackinder L."/>
            <person name="Mock T."/>
            <person name="Mueller-Roeber B."/>
            <person name="Pagarete A."/>
            <person name="Parker M."/>
            <person name="Probert I."/>
            <person name="Quesneville H."/>
            <person name="Raines C."/>
            <person name="Rensing S.A."/>
            <person name="Riano-Pachon D.M."/>
            <person name="Richier S."/>
            <person name="Rokitta S."/>
            <person name="Shiraiwa Y."/>
            <person name="Soanes D.M."/>
            <person name="van der Giezen M."/>
            <person name="Wahlund T.M."/>
            <person name="Williams B."/>
            <person name="Wilson W."/>
            <person name="Wolfe G."/>
            <person name="Wurch L.L."/>
        </authorList>
    </citation>
    <scope>NUCLEOTIDE SEQUENCE</scope>
</reference>
<feature type="domain" description="Fungal lipase-type" evidence="1">
    <location>
        <begin position="92"/>
        <end position="230"/>
    </location>
</feature>
<dbReference type="AlphaFoldDB" id="A0A0D3J128"/>
<proteinExistence type="predicted"/>
<dbReference type="GeneID" id="17263376"/>
<dbReference type="RefSeq" id="XP_005769642.1">
    <property type="nucleotide sequence ID" value="XM_005769585.1"/>
</dbReference>
<reference evidence="2" key="2">
    <citation type="submission" date="2024-10" db="UniProtKB">
        <authorList>
            <consortium name="EnsemblProtists"/>
        </authorList>
    </citation>
    <scope>IDENTIFICATION</scope>
</reference>
<dbReference type="GO" id="GO:0006629">
    <property type="term" value="P:lipid metabolic process"/>
    <property type="evidence" value="ECO:0007669"/>
    <property type="project" value="InterPro"/>
</dbReference>
<dbReference type="InterPro" id="IPR002921">
    <property type="entry name" value="Fungal_lipase-type"/>
</dbReference>
<dbReference type="HOGENOM" id="CLU_848455_0_0_1"/>
<dbReference type="SUPFAM" id="SSF53474">
    <property type="entry name" value="alpha/beta-Hydrolases"/>
    <property type="match status" value="1"/>
</dbReference>
<protein>
    <recommendedName>
        <fullName evidence="1">Fungal lipase-type domain-containing protein</fullName>
    </recommendedName>
</protein>
<dbReference type="InterPro" id="IPR029058">
    <property type="entry name" value="AB_hydrolase_fold"/>
</dbReference>